<evidence type="ECO:0000256" key="1">
    <source>
        <dbReference type="SAM" id="MobiDB-lite"/>
    </source>
</evidence>
<gene>
    <name evidence="2" type="ORF">FA13DRAFT_1712323</name>
</gene>
<evidence type="ECO:0000313" key="3">
    <source>
        <dbReference type="Proteomes" id="UP000298030"/>
    </source>
</evidence>
<evidence type="ECO:0000313" key="2">
    <source>
        <dbReference type="EMBL" id="TEB27802.1"/>
    </source>
</evidence>
<dbReference type="Proteomes" id="UP000298030">
    <property type="component" value="Unassembled WGS sequence"/>
</dbReference>
<dbReference type="EMBL" id="QPFP01000037">
    <property type="protein sequence ID" value="TEB27802.1"/>
    <property type="molecule type" value="Genomic_DNA"/>
</dbReference>
<name>A0A4Y7T2C1_COPMI</name>
<protein>
    <submittedName>
        <fullName evidence="2">Uncharacterized protein</fullName>
    </submittedName>
</protein>
<feature type="region of interest" description="Disordered" evidence="1">
    <location>
        <begin position="153"/>
        <end position="181"/>
    </location>
</feature>
<accession>A0A4Y7T2C1</accession>
<reference evidence="2 3" key="1">
    <citation type="journal article" date="2019" name="Nat. Ecol. Evol.">
        <title>Megaphylogeny resolves global patterns of mushroom evolution.</title>
        <authorList>
            <person name="Varga T."/>
            <person name="Krizsan K."/>
            <person name="Foldi C."/>
            <person name="Dima B."/>
            <person name="Sanchez-Garcia M."/>
            <person name="Sanchez-Ramirez S."/>
            <person name="Szollosi G.J."/>
            <person name="Szarkandi J.G."/>
            <person name="Papp V."/>
            <person name="Albert L."/>
            <person name="Andreopoulos W."/>
            <person name="Angelini C."/>
            <person name="Antonin V."/>
            <person name="Barry K.W."/>
            <person name="Bougher N.L."/>
            <person name="Buchanan P."/>
            <person name="Buyck B."/>
            <person name="Bense V."/>
            <person name="Catcheside P."/>
            <person name="Chovatia M."/>
            <person name="Cooper J."/>
            <person name="Damon W."/>
            <person name="Desjardin D."/>
            <person name="Finy P."/>
            <person name="Geml J."/>
            <person name="Haridas S."/>
            <person name="Hughes K."/>
            <person name="Justo A."/>
            <person name="Karasinski D."/>
            <person name="Kautmanova I."/>
            <person name="Kiss B."/>
            <person name="Kocsube S."/>
            <person name="Kotiranta H."/>
            <person name="LaButti K.M."/>
            <person name="Lechner B.E."/>
            <person name="Liimatainen K."/>
            <person name="Lipzen A."/>
            <person name="Lukacs Z."/>
            <person name="Mihaltcheva S."/>
            <person name="Morgado L.N."/>
            <person name="Niskanen T."/>
            <person name="Noordeloos M.E."/>
            <person name="Ohm R.A."/>
            <person name="Ortiz-Santana B."/>
            <person name="Ovrebo C."/>
            <person name="Racz N."/>
            <person name="Riley R."/>
            <person name="Savchenko A."/>
            <person name="Shiryaev A."/>
            <person name="Soop K."/>
            <person name="Spirin V."/>
            <person name="Szebenyi C."/>
            <person name="Tomsovsky M."/>
            <person name="Tulloss R.E."/>
            <person name="Uehling J."/>
            <person name="Grigoriev I.V."/>
            <person name="Vagvolgyi C."/>
            <person name="Papp T."/>
            <person name="Martin F.M."/>
            <person name="Miettinen O."/>
            <person name="Hibbett D.S."/>
            <person name="Nagy L.G."/>
        </authorList>
    </citation>
    <scope>NUCLEOTIDE SEQUENCE [LARGE SCALE GENOMIC DNA]</scope>
    <source>
        <strain evidence="2 3">FP101781</strain>
    </source>
</reference>
<sequence>MAKKKDSPDPFCAHSTAVAQAAKGTLPGKERRCFVFPEAGGMERGRVGGACGERGSHGEMEWGWRVLKGRAHRGRWPFRIIREIEAGQIFLPRDGGPRADEEGVGRKKDFTQTPSVVPSRSAPHLTSALTLTGNTSLRMAWLALTTSARMLSEECTSTSLDKQRQSTVFEQDKGEKGEDVG</sequence>
<feature type="region of interest" description="Disordered" evidence="1">
    <location>
        <begin position="92"/>
        <end position="122"/>
    </location>
</feature>
<dbReference type="AlphaFoldDB" id="A0A4Y7T2C1"/>
<keyword evidence="3" id="KW-1185">Reference proteome</keyword>
<proteinExistence type="predicted"/>
<organism evidence="2 3">
    <name type="scientific">Coprinellus micaceus</name>
    <name type="common">Glistening ink-cap mushroom</name>
    <name type="synonym">Coprinus micaceus</name>
    <dbReference type="NCBI Taxonomy" id="71717"/>
    <lineage>
        <taxon>Eukaryota</taxon>
        <taxon>Fungi</taxon>
        <taxon>Dikarya</taxon>
        <taxon>Basidiomycota</taxon>
        <taxon>Agaricomycotina</taxon>
        <taxon>Agaricomycetes</taxon>
        <taxon>Agaricomycetidae</taxon>
        <taxon>Agaricales</taxon>
        <taxon>Agaricineae</taxon>
        <taxon>Psathyrellaceae</taxon>
        <taxon>Coprinellus</taxon>
    </lineage>
</organism>
<feature type="compositionally biased region" description="Basic and acidic residues" evidence="1">
    <location>
        <begin position="170"/>
        <end position="181"/>
    </location>
</feature>
<feature type="compositionally biased region" description="Basic and acidic residues" evidence="1">
    <location>
        <begin position="95"/>
        <end position="110"/>
    </location>
</feature>
<comment type="caution">
    <text evidence="2">The sequence shown here is derived from an EMBL/GenBank/DDBJ whole genome shotgun (WGS) entry which is preliminary data.</text>
</comment>
<feature type="compositionally biased region" description="Polar residues" evidence="1">
    <location>
        <begin position="153"/>
        <end position="169"/>
    </location>
</feature>